<dbReference type="InterPro" id="IPR055510">
    <property type="entry name" value="DUF7083"/>
</dbReference>
<evidence type="ECO:0000259" key="1">
    <source>
        <dbReference type="Pfam" id="PF23309"/>
    </source>
</evidence>
<dbReference type="Proteomes" id="UP000075840">
    <property type="component" value="Unassembled WGS sequence"/>
</dbReference>
<name>A0A182HXF7_ANOAR</name>
<evidence type="ECO:0000313" key="3">
    <source>
        <dbReference type="Proteomes" id="UP000075840"/>
    </source>
</evidence>
<protein>
    <recommendedName>
        <fullName evidence="1">DUF7083 domain-containing protein</fullName>
    </recommendedName>
</protein>
<dbReference type="EMBL" id="APCN01007609">
    <property type="status" value="NOT_ANNOTATED_CDS"/>
    <property type="molecule type" value="Genomic_DNA"/>
</dbReference>
<reference evidence="2" key="1">
    <citation type="submission" date="2022-08" db="UniProtKB">
        <authorList>
            <consortium name="EnsemblMetazoa"/>
        </authorList>
    </citation>
    <scope>IDENTIFICATION</scope>
    <source>
        <strain evidence="2">Dongola</strain>
    </source>
</reference>
<evidence type="ECO:0000313" key="2">
    <source>
        <dbReference type="EnsemblMetazoa" id="AARA005985-PA"/>
    </source>
</evidence>
<dbReference type="VEuPathDB" id="VectorBase:AARA005985"/>
<accession>A0A182HXF7</accession>
<dbReference type="Pfam" id="PF23309">
    <property type="entry name" value="DUF7083"/>
    <property type="match status" value="1"/>
</dbReference>
<dbReference type="AlphaFoldDB" id="A0A182HXF7"/>
<organism evidence="2 3">
    <name type="scientific">Anopheles arabiensis</name>
    <name type="common">Mosquito</name>
    <dbReference type="NCBI Taxonomy" id="7173"/>
    <lineage>
        <taxon>Eukaryota</taxon>
        <taxon>Metazoa</taxon>
        <taxon>Ecdysozoa</taxon>
        <taxon>Arthropoda</taxon>
        <taxon>Hexapoda</taxon>
        <taxon>Insecta</taxon>
        <taxon>Pterygota</taxon>
        <taxon>Neoptera</taxon>
        <taxon>Endopterygota</taxon>
        <taxon>Diptera</taxon>
        <taxon>Nematocera</taxon>
        <taxon>Culicoidea</taxon>
        <taxon>Culicidae</taxon>
        <taxon>Anophelinae</taxon>
        <taxon>Anopheles</taxon>
    </lineage>
</organism>
<keyword evidence="3" id="KW-1185">Reference proteome</keyword>
<dbReference type="VEuPathDB" id="VectorBase:AARA21_004402"/>
<feature type="domain" description="DUF7083" evidence="1">
    <location>
        <begin position="32"/>
        <end position="75"/>
    </location>
</feature>
<proteinExistence type="predicted"/>
<dbReference type="EnsemblMetazoa" id="AARA005985-RA">
    <property type="protein sequence ID" value="AARA005985-PA"/>
    <property type="gene ID" value="AARA005985"/>
</dbReference>
<sequence length="167" mass="18963">MLQEQQIAPQAQLHPAQQYQPAVPSNPELILDALANSIAEFRYEAESGVTFEAWFTRYEDMFAKDASRLGDEAKICKKCTEDLIAFSCRVNRACIEFQFASMNEETFKCLMLVCGLKDEADIDLRTRLLARIEERNDVTLEQLSAECQRITSVKGDCAMIADMHVEL</sequence>